<dbReference type="AlphaFoldDB" id="A0A5C8PJH3"/>
<sequence>MSVTRRGFVVGASSATMLAGAAAHAQGKGKYDDGASDTEIKIGNTMPYSGPASAYGVIGKAIDAYFKMVNDKGGINGRKVKFISLDDAYSPPKIVEAARQLVEQEKVLCLFNTLGTPTNTAIHKYMNLKKVPHLFLATGASKWGKPKEFPWTMGWQPDYHTEGVIFAKHILANVKDAKIAVLMQNDDYGKDYYEGFREGLGKDVSKIVKHVTYEVTDPTVDSQIIQLKDSGANAFFNIATPKFAAQAIRKAADIGWKPAHYLNNVSASVAAVMKPAGYDNGQDIITAAYLKDPTDKQWDGADDMKAWREWMAKYNPGANMGDGFNVYGYAVAATLEKTLEQCGNELTRANLMKQAANLKKLVVPLLLPGITVNTSPTDFYPIQSMRLQRFKGETWELFGDVMSNESA</sequence>
<evidence type="ECO:0000313" key="5">
    <source>
        <dbReference type="EMBL" id="TXL73674.1"/>
    </source>
</evidence>
<evidence type="ECO:0000256" key="3">
    <source>
        <dbReference type="SAM" id="SignalP"/>
    </source>
</evidence>
<feature type="domain" description="Leucine-binding protein" evidence="4">
    <location>
        <begin position="39"/>
        <end position="391"/>
    </location>
</feature>
<comment type="caution">
    <text evidence="5">The sequence shown here is derived from an EMBL/GenBank/DDBJ whole genome shotgun (WGS) entry which is preliminary data.</text>
</comment>
<keyword evidence="2 3" id="KW-0732">Signal</keyword>
<accession>A0A5C8PJH3</accession>
<evidence type="ECO:0000259" key="4">
    <source>
        <dbReference type="Pfam" id="PF13458"/>
    </source>
</evidence>
<dbReference type="RefSeq" id="WP_147848718.1">
    <property type="nucleotide sequence ID" value="NZ_VDUZ01000023.1"/>
</dbReference>
<dbReference type="SUPFAM" id="SSF53822">
    <property type="entry name" value="Periplasmic binding protein-like I"/>
    <property type="match status" value="1"/>
</dbReference>
<proteinExistence type="inferred from homology"/>
<keyword evidence="6" id="KW-1185">Reference proteome</keyword>
<name>A0A5C8PJH3_9HYPH</name>
<dbReference type="Proteomes" id="UP000321638">
    <property type="component" value="Unassembled WGS sequence"/>
</dbReference>
<dbReference type="Gene3D" id="3.40.50.2300">
    <property type="match status" value="2"/>
</dbReference>
<dbReference type="InterPro" id="IPR006311">
    <property type="entry name" value="TAT_signal"/>
</dbReference>
<feature type="signal peptide" evidence="3">
    <location>
        <begin position="1"/>
        <end position="25"/>
    </location>
</feature>
<dbReference type="EMBL" id="VDUZ01000023">
    <property type="protein sequence ID" value="TXL73674.1"/>
    <property type="molecule type" value="Genomic_DNA"/>
</dbReference>
<dbReference type="InterPro" id="IPR028081">
    <property type="entry name" value="Leu-bd"/>
</dbReference>
<protein>
    <submittedName>
        <fullName evidence="5">ABC transporter substrate-binding protein</fullName>
    </submittedName>
</protein>
<dbReference type="Pfam" id="PF13458">
    <property type="entry name" value="Peripla_BP_6"/>
    <property type="match status" value="1"/>
</dbReference>
<dbReference type="PANTHER" id="PTHR47235">
    <property type="entry name" value="BLR6548 PROTEIN"/>
    <property type="match status" value="1"/>
</dbReference>
<dbReference type="InterPro" id="IPR028082">
    <property type="entry name" value="Peripla_BP_I"/>
</dbReference>
<feature type="chain" id="PRO_5022769099" evidence="3">
    <location>
        <begin position="26"/>
        <end position="407"/>
    </location>
</feature>
<organism evidence="5 6">
    <name type="scientific">Vineibacter terrae</name>
    <dbReference type="NCBI Taxonomy" id="2586908"/>
    <lineage>
        <taxon>Bacteria</taxon>
        <taxon>Pseudomonadati</taxon>
        <taxon>Pseudomonadota</taxon>
        <taxon>Alphaproteobacteria</taxon>
        <taxon>Hyphomicrobiales</taxon>
        <taxon>Vineibacter</taxon>
    </lineage>
</organism>
<gene>
    <name evidence="5" type="ORF">FHP25_19880</name>
</gene>
<dbReference type="OrthoDB" id="7251828at2"/>
<reference evidence="5 6" key="1">
    <citation type="submission" date="2019-06" db="EMBL/GenBank/DDBJ databases">
        <title>New taxonomy in bacterial strain CC-CFT640, isolated from vineyard.</title>
        <authorList>
            <person name="Lin S.-Y."/>
            <person name="Tsai C.-F."/>
            <person name="Young C.-C."/>
        </authorList>
    </citation>
    <scope>NUCLEOTIDE SEQUENCE [LARGE SCALE GENOMIC DNA]</scope>
    <source>
        <strain evidence="5 6">CC-CFT640</strain>
    </source>
</reference>
<comment type="similarity">
    <text evidence="1">Belongs to the leucine-binding protein family.</text>
</comment>
<dbReference type="PROSITE" id="PS51318">
    <property type="entry name" value="TAT"/>
    <property type="match status" value="1"/>
</dbReference>
<evidence type="ECO:0000256" key="2">
    <source>
        <dbReference type="ARBA" id="ARBA00022729"/>
    </source>
</evidence>
<dbReference type="PANTHER" id="PTHR47235:SF1">
    <property type="entry name" value="BLR6548 PROTEIN"/>
    <property type="match status" value="1"/>
</dbReference>
<evidence type="ECO:0000313" key="6">
    <source>
        <dbReference type="Proteomes" id="UP000321638"/>
    </source>
</evidence>
<dbReference type="CDD" id="cd06343">
    <property type="entry name" value="PBP1_ABC_ligand_binding-like"/>
    <property type="match status" value="1"/>
</dbReference>
<evidence type="ECO:0000256" key="1">
    <source>
        <dbReference type="ARBA" id="ARBA00010062"/>
    </source>
</evidence>